<gene>
    <name evidence="1" type="ORF">GGX14DRAFT_379006</name>
</gene>
<dbReference type="CDD" id="cd00882">
    <property type="entry name" value="Ras_like_GTPase"/>
    <property type="match status" value="1"/>
</dbReference>
<dbReference type="SUPFAM" id="SSF52540">
    <property type="entry name" value="P-loop containing nucleoside triphosphate hydrolases"/>
    <property type="match status" value="1"/>
</dbReference>
<proteinExistence type="predicted"/>
<dbReference type="Gene3D" id="3.40.50.300">
    <property type="entry name" value="P-loop containing nucleotide triphosphate hydrolases"/>
    <property type="match status" value="1"/>
</dbReference>
<evidence type="ECO:0000313" key="2">
    <source>
        <dbReference type="Proteomes" id="UP001219525"/>
    </source>
</evidence>
<protein>
    <submittedName>
        <fullName evidence="1">GTP-binding protein</fullName>
    </submittedName>
</protein>
<accession>A0AAD6Y2E7</accession>
<dbReference type="Proteomes" id="UP001219525">
    <property type="component" value="Unassembled WGS sequence"/>
</dbReference>
<dbReference type="InterPro" id="IPR027417">
    <property type="entry name" value="P-loop_NTPase"/>
</dbReference>
<evidence type="ECO:0000313" key="1">
    <source>
        <dbReference type="EMBL" id="KAJ7193411.1"/>
    </source>
</evidence>
<keyword evidence="2" id="KW-1185">Reference proteome</keyword>
<organism evidence="1 2">
    <name type="scientific">Mycena pura</name>
    <dbReference type="NCBI Taxonomy" id="153505"/>
    <lineage>
        <taxon>Eukaryota</taxon>
        <taxon>Fungi</taxon>
        <taxon>Dikarya</taxon>
        <taxon>Basidiomycota</taxon>
        <taxon>Agaricomycotina</taxon>
        <taxon>Agaricomycetes</taxon>
        <taxon>Agaricomycetidae</taxon>
        <taxon>Agaricales</taxon>
        <taxon>Marasmiineae</taxon>
        <taxon>Mycenaceae</taxon>
        <taxon>Mycena</taxon>
    </lineage>
</organism>
<sequence>MPPNIDKAINLRRQCSHFRILVIGRANAGKTTLLKKVCNSIEDPVIFSPSGDVVISPLCFLRGLHDIENQLIFQSNPQFIFHDTRGFESGSVAETEKVKAFIAKRARSTELSYQLHAIWQVSSCSESGDDTTKWTTGTASPQIPTGHFPVIAIFTMFDGLITEAFTQLKESGVGRKEAKDRQNEQAQEMLTTKFVKPLMSTGYPPADHVRLDDMRLAANNCNELIKKTANALNDDTLKLLFVSVQQNNINICVNFAVEK</sequence>
<name>A0AAD6Y2E7_9AGAR</name>
<comment type="caution">
    <text evidence="1">The sequence shown here is derived from an EMBL/GenBank/DDBJ whole genome shotgun (WGS) entry which is preliminary data.</text>
</comment>
<reference evidence="1" key="1">
    <citation type="submission" date="2023-03" db="EMBL/GenBank/DDBJ databases">
        <title>Massive genome expansion in bonnet fungi (Mycena s.s.) driven by repeated elements and novel gene families across ecological guilds.</title>
        <authorList>
            <consortium name="Lawrence Berkeley National Laboratory"/>
            <person name="Harder C.B."/>
            <person name="Miyauchi S."/>
            <person name="Viragh M."/>
            <person name="Kuo A."/>
            <person name="Thoen E."/>
            <person name="Andreopoulos B."/>
            <person name="Lu D."/>
            <person name="Skrede I."/>
            <person name="Drula E."/>
            <person name="Henrissat B."/>
            <person name="Morin E."/>
            <person name="Kohler A."/>
            <person name="Barry K."/>
            <person name="LaButti K."/>
            <person name="Morin E."/>
            <person name="Salamov A."/>
            <person name="Lipzen A."/>
            <person name="Mereny Z."/>
            <person name="Hegedus B."/>
            <person name="Baldrian P."/>
            <person name="Stursova M."/>
            <person name="Weitz H."/>
            <person name="Taylor A."/>
            <person name="Grigoriev I.V."/>
            <person name="Nagy L.G."/>
            <person name="Martin F."/>
            <person name="Kauserud H."/>
        </authorList>
    </citation>
    <scope>NUCLEOTIDE SEQUENCE</scope>
    <source>
        <strain evidence="1">9144</strain>
    </source>
</reference>
<dbReference type="AlphaFoldDB" id="A0AAD6Y2E7"/>
<dbReference type="EMBL" id="JARJCW010000108">
    <property type="protein sequence ID" value="KAJ7193411.1"/>
    <property type="molecule type" value="Genomic_DNA"/>
</dbReference>